<dbReference type="GO" id="GO:0008233">
    <property type="term" value="F:peptidase activity"/>
    <property type="evidence" value="ECO:0007669"/>
    <property type="project" value="UniProtKB-KW"/>
</dbReference>
<keyword evidence="1" id="KW-0472">Membrane</keyword>
<gene>
    <name evidence="2" type="ORF">JOE69_002230</name>
</gene>
<dbReference type="Proteomes" id="UP001185069">
    <property type="component" value="Unassembled WGS sequence"/>
</dbReference>
<keyword evidence="1" id="KW-1133">Transmembrane helix</keyword>
<evidence type="ECO:0000313" key="2">
    <source>
        <dbReference type="EMBL" id="MDR6269992.1"/>
    </source>
</evidence>
<keyword evidence="2" id="KW-0645">Protease</keyword>
<keyword evidence="2" id="KW-0378">Hydrolase</keyword>
<evidence type="ECO:0000313" key="3">
    <source>
        <dbReference type="Proteomes" id="UP001185069"/>
    </source>
</evidence>
<organism evidence="2 3">
    <name type="scientific">Arthrobacter russicus</name>
    <dbReference type="NCBI Taxonomy" id="172040"/>
    <lineage>
        <taxon>Bacteria</taxon>
        <taxon>Bacillati</taxon>
        <taxon>Actinomycetota</taxon>
        <taxon>Actinomycetes</taxon>
        <taxon>Micrococcales</taxon>
        <taxon>Micrococcaceae</taxon>
        <taxon>Arthrobacter</taxon>
    </lineage>
</organism>
<keyword evidence="3" id="KW-1185">Reference proteome</keyword>
<protein>
    <submittedName>
        <fullName evidence="2">Membrane protein implicated in regulation of membrane protease activity</fullName>
    </submittedName>
</protein>
<comment type="caution">
    <text evidence="2">The sequence shown here is derived from an EMBL/GenBank/DDBJ whole genome shotgun (WGS) entry which is preliminary data.</text>
</comment>
<keyword evidence="1" id="KW-0812">Transmembrane</keyword>
<proteinExistence type="predicted"/>
<sequence>MKIVIGALVAIALVFGAYSLFVMLFAPSLYDFLIVATAVIATVLWIRWLRRRKKSTELAATSTD</sequence>
<dbReference type="RefSeq" id="WP_309798744.1">
    <property type="nucleotide sequence ID" value="NZ_BAAAHY010000005.1"/>
</dbReference>
<feature type="transmembrane region" description="Helical" evidence="1">
    <location>
        <begin position="29"/>
        <end position="49"/>
    </location>
</feature>
<reference evidence="2 3" key="1">
    <citation type="submission" date="2023-07" db="EMBL/GenBank/DDBJ databases">
        <title>Sequencing the genomes of 1000 actinobacteria strains.</title>
        <authorList>
            <person name="Klenk H.-P."/>
        </authorList>
    </citation>
    <scope>NUCLEOTIDE SEQUENCE [LARGE SCALE GENOMIC DNA]</scope>
    <source>
        <strain evidence="2 3">DSM 14555</strain>
    </source>
</reference>
<dbReference type="EMBL" id="JAVDQF010000001">
    <property type="protein sequence ID" value="MDR6269992.1"/>
    <property type="molecule type" value="Genomic_DNA"/>
</dbReference>
<evidence type="ECO:0000256" key="1">
    <source>
        <dbReference type="SAM" id="Phobius"/>
    </source>
</evidence>
<name>A0ABU1JC39_9MICC</name>
<dbReference type="GO" id="GO:0006508">
    <property type="term" value="P:proteolysis"/>
    <property type="evidence" value="ECO:0007669"/>
    <property type="project" value="UniProtKB-KW"/>
</dbReference>
<accession>A0ABU1JC39</accession>